<evidence type="ECO:0000256" key="12">
    <source>
        <dbReference type="RuleBase" id="RU367119"/>
    </source>
</evidence>
<evidence type="ECO:0000256" key="8">
    <source>
        <dbReference type="ARBA" id="ARBA00022729"/>
    </source>
</evidence>
<evidence type="ECO:0000256" key="3">
    <source>
        <dbReference type="ARBA" id="ARBA00008725"/>
    </source>
</evidence>
<comment type="caution">
    <text evidence="14">The sequence shown here is derived from an EMBL/GenBank/DDBJ whole genome shotgun (WGS) entry which is preliminary data.</text>
</comment>
<evidence type="ECO:0000256" key="5">
    <source>
        <dbReference type="ARBA" id="ARBA00022448"/>
    </source>
</evidence>
<evidence type="ECO:0000256" key="7">
    <source>
        <dbReference type="ARBA" id="ARBA00022592"/>
    </source>
</evidence>
<comment type="function">
    <text evidence="1">Part of the ABC transporter complex PstSACB involved in phosphate import.</text>
</comment>
<keyword evidence="5 12" id="KW-0813">Transport</keyword>
<sequence length="297" mass="31328">MKKRSIKVLTSVLAITLIGGVFVGCGNNTKKDSINTGKEISGSITASGSSALQPLAKAAADMFMQKHVKATINVQGGGSGTGLSQVAQGAVDIGNSDVVAEKKLKGDKAALAKDLVDHKVCGIGFAIVLNEGIQVDSLTKVQIQDIFQGKITNWKEVGGQDLKIEVINRGKSSGTRATFVEKVMDGKEEADGIGTTQDSSGAVQKSVQATNGAISYLALSYFVNEDAKKGIKLIKLDGSEPTIKSIAAGKYTFWAYEHMYTKGKASGLTKEFIDFMMSEEVAPIIEKKGYIPASALK</sequence>
<dbReference type="Pfam" id="PF12849">
    <property type="entry name" value="PBP_like_2"/>
    <property type="match status" value="1"/>
</dbReference>
<comment type="similarity">
    <text evidence="3 12">Belongs to the PstS family.</text>
</comment>
<dbReference type="NCBIfam" id="TIGR02136">
    <property type="entry name" value="ptsS_2"/>
    <property type="match status" value="1"/>
</dbReference>
<comment type="function">
    <text evidence="12">Involved in the system for phosphate transport across the cytoplasmic membrane.</text>
</comment>
<dbReference type="EMBL" id="JAPQER010000002">
    <property type="protein sequence ID" value="MCY6484022.1"/>
    <property type="molecule type" value="Genomic_DNA"/>
</dbReference>
<evidence type="ECO:0000256" key="2">
    <source>
        <dbReference type="ARBA" id="ARBA00004193"/>
    </source>
</evidence>
<keyword evidence="8" id="KW-0732">Signal</keyword>
<comment type="subunit">
    <text evidence="4 12">The complex is composed of two ATP-binding proteins (PstB), two transmembrane proteins (PstC and PstA) and a solute-binding protein (PstS).</text>
</comment>
<accession>A0ABT4CYF0</accession>
<evidence type="ECO:0000256" key="4">
    <source>
        <dbReference type="ARBA" id="ARBA00011529"/>
    </source>
</evidence>
<keyword evidence="9" id="KW-0472">Membrane</keyword>
<feature type="domain" description="PBP" evidence="13">
    <location>
        <begin position="38"/>
        <end position="280"/>
    </location>
</feature>
<keyword evidence="6 12" id="KW-1003">Cell membrane</keyword>
<dbReference type="SUPFAM" id="SSF53850">
    <property type="entry name" value="Periplasmic binding protein-like II"/>
    <property type="match status" value="1"/>
</dbReference>
<keyword evidence="10 12" id="KW-0564">Palmitate</keyword>
<comment type="subcellular location">
    <subcellularLocation>
        <location evidence="2 12">Cell membrane</location>
        <topology evidence="2 12">Lipid-anchor</topology>
    </subcellularLocation>
</comment>
<evidence type="ECO:0000259" key="13">
    <source>
        <dbReference type="Pfam" id="PF12849"/>
    </source>
</evidence>
<keyword evidence="11 12" id="KW-0449">Lipoprotein</keyword>
<keyword evidence="15" id="KW-1185">Reference proteome</keyword>
<evidence type="ECO:0000256" key="9">
    <source>
        <dbReference type="ARBA" id="ARBA00023136"/>
    </source>
</evidence>
<dbReference type="PROSITE" id="PS51257">
    <property type="entry name" value="PROKAR_LIPOPROTEIN"/>
    <property type="match status" value="1"/>
</dbReference>
<protein>
    <recommendedName>
        <fullName evidence="12">Phosphate-binding protein</fullName>
    </recommendedName>
</protein>
<reference evidence="14" key="1">
    <citation type="submission" date="2022-12" db="EMBL/GenBank/DDBJ databases">
        <authorList>
            <person name="Wang J."/>
        </authorList>
    </citation>
    <scope>NUCLEOTIDE SEQUENCE</scope>
    <source>
        <strain evidence="14">HY-45-18</strain>
    </source>
</reference>
<evidence type="ECO:0000313" key="15">
    <source>
        <dbReference type="Proteomes" id="UP001078443"/>
    </source>
</evidence>
<evidence type="ECO:0000313" key="14">
    <source>
        <dbReference type="EMBL" id="MCY6484022.1"/>
    </source>
</evidence>
<dbReference type="CDD" id="cd13653">
    <property type="entry name" value="PBP2_phosphate_like_1"/>
    <property type="match status" value="1"/>
</dbReference>
<dbReference type="InterPro" id="IPR024370">
    <property type="entry name" value="PBP_domain"/>
</dbReference>
<dbReference type="InterPro" id="IPR050811">
    <property type="entry name" value="Phosphate_ABC_transporter"/>
</dbReference>
<evidence type="ECO:0000256" key="6">
    <source>
        <dbReference type="ARBA" id="ARBA00022475"/>
    </source>
</evidence>
<dbReference type="Proteomes" id="UP001078443">
    <property type="component" value="Unassembled WGS sequence"/>
</dbReference>
<dbReference type="PANTHER" id="PTHR30570:SF4">
    <property type="entry name" value="PHOSPHATE-BINDING PROTEIN PSTS 1"/>
    <property type="match status" value="1"/>
</dbReference>
<name>A0ABT4CYF0_9CLOT</name>
<dbReference type="RefSeq" id="WP_268040294.1">
    <property type="nucleotide sequence ID" value="NZ_JAPQER010000002.1"/>
</dbReference>
<organism evidence="14 15">
    <name type="scientific">Clostridium aestuarii</name>
    <dbReference type="NCBI Taxonomy" id="338193"/>
    <lineage>
        <taxon>Bacteria</taxon>
        <taxon>Bacillati</taxon>
        <taxon>Bacillota</taxon>
        <taxon>Clostridia</taxon>
        <taxon>Eubacteriales</taxon>
        <taxon>Clostridiaceae</taxon>
        <taxon>Clostridium</taxon>
    </lineage>
</organism>
<dbReference type="PANTHER" id="PTHR30570">
    <property type="entry name" value="PERIPLASMIC PHOSPHATE BINDING COMPONENT OF PHOSPHATE ABC TRANSPORTER"/>
    <property type="match status" value="1"/>
</dbReference>
<evidence type="ECO:0000256" key="10">
    <source>
        <dbReference type="ARBA" id="ARBA00023139"/>
    </source>
</evidence>
<evidence type="ECO:0000256" key="11">
    <source>
        <dbReference type="ARBA" id="ARBA00023288"/>
    </source>
</evidence>
<evidence type="ECO:0000256" key="1">
    <source>
        <dbReference type="ARBA" id="ARBA00002841"/>
    </source>
</evidence>
<dbReference type="InterPro" id="IPR011862">
    <property type="entry name" value="Phos-bd"/>
</dbReference>
<dbReference type="Gene3D" id="3.40.190.10">
    <property type="entry name" value="Periplasmic binding protein-like II"/>
    <property type="match status" value="2"/>
</dbReference>
<gene>
    <name evidence="14" type="ORF">OW763_06615</name>
</gene>
<proteinExistence type="inferred from homology"/>
<keyword evidence="7 12" id="KW-0592">Phosphate transport</keyword>